<keyword evidence="2" id="KW-1185">Reference proteome</keyword>
<organism evidence="1 2">
    <name type="scientific">Kribbella solani</name>
    <dbReference type="NCBI Taxonomy" id="236067"/>
    <lineage>
        <taxon>Bacteria</taxon>
        <taxon>Bacillati</taxon>
        <taxon>Actinomycetota</taxon>
        <taxon>Actinomycetes</taxon>
        <taxon>Propionibacteriales</taxon>
        <taxon>Kribbellaceae</taxon>
        <taxon>Kribbella</taxon>
    </lineage>
</organism>
<name>A0A841DT25_9ACTN</name>
<evidence type="ECO:0000313" key="1">
    <source>
        <dbReference type="EMBL" id="MBB5979896.1"/>
    </source>
</evidence>
<gene>
    <name evidence="1" type="ORF">HDA44_003237</name>
</gene>
<protein>
    <submittedName>
        <fullName evidence="1">Uncharacterized protein</fullName>
    </submittedName>
</protein>
<proteinExistence type="predicted"/>
<comment type="caution">
    <text evidence="1">The sequence shown here is derived from an EMBL/GenBank/DDBJ whole genome shotgun (WGS) entry which is preliminary data.</text>
</comment>
<accession>A0A841DT25</accession>
<dbReference type="EMBL" id="JACHNF010000001">
    <property type="protein sequence ID" value="MBB5979896.1"/>
    <property type="molecule type" value="Genomic_DNA"/>
</dbReference>
<reference evidence="1 2" key="1">
    <citation type="submission" date="2020-08" db="EMBL/GenBank/DDBJ databases">
        <title>Sequencing the genomes of 1000 actinobacteria strains.</title>
        <authorList>
            <person name="Klenk H.-P."/>
        </authorList>
    </citation>
    <scope>NUCLEOTIDE SEQUENCE [LARGE SCALE GENOMIC DNA]</scope>
    <source>
        <strain evidence="1 2">DSM 17294</strain>
    </source>
</reference>
<evidence type="ECO:0000313" key="2">
    <source>
        <dbReference type="Proteomes" id="UP000558997"/>
    </source>
</evidence>
<dbReference type="Proteomes" id="UP000558997">
    <property type="component" value="Unassembled WGS sequence"/>
</dbReference>
<sequence>MKPAGRYGALSVNPAREVDTIEGKLRSQPRALTGEEVTLLRRSLSADERAVQADLPDLTAFMLGTSVRIGESLARSRIHQDARGHIYDIYDIYPITEALLRRA</sequence>
<dbReference type="AlphaFoldDB" id="A0A841DT25"/>
<dbReference type="RefSeq" id="WP_238352465.1">
    <property type="nucleotide sequence ID" value="NZ_BAAAVN010000006.1"/>
</dbReference>